<organism evidence="2 3">
    <name type="scientific">Siccirubricoccus soli</name>
    <dbReference type="NCBI Taxonomy" id="2899147"/>
    <lineage>
        <taxon>Bacteria</taxon>
        <taxon>Pseudomonadati</taxon>
        <taxon>Pseudomonadota</taxon>
        <taxon>Alphaproteobacteria</taxon>
        <taxon>Acetobacterales</taxon>
        <taxon>Roseomonadaceae</taxon>
        <taxon>Siccirubricoccus</taxon>
    </lineage>
</organism>
<sequence>MPNPHGVFIWYELLTSDPQAAASFYGAVLGWKAKVPEIPGVPETGYRLFSTGETEVAGLMALPPGAAEQGMGPGWLGYVGVEDVDAAAAAILAAGGAQHMPPTDIPGVGRFAFLADPQGVPFYVMRGASPQASTAFDRTRPGHCHWNELTAPDPVAALAFYGKQFGWERQGAMPMGSLGEYQFIALQGKVLGAIMPKLPDSPRAAWNFYFGVADIDAAAKAVTGAGGTIHHGPEEVPGELFIIVGSDPQGAAFGLVGPRRA</sequence>
<feature type="domain" description="VOC" evidence="1">
    <location>
        <begin position="140"/>
        <end position="258"/>
    </location>
</feature>
<evidence type="ECO:0000313" key="2">
    <source>
        <dbReference type="EMBL" id="MCO6415398.1"/>
    </source>
</evidence>
<dbReference type="CDD" id="cd07247">
    <property type="entry name" value="SgaA_N_like"/>
    <property type="match status" value="2"/>
</dbReference>
<accession>A0ABT1D0G2</accession>
<name>A0ABT1D0G2_9PROT</name>
<feature type="domain" description="VOC" evidence="1">
    <location>
        <begin position="7"/>
        <end position="127"/>
    </location>
</feature>
<reference evidence="2 3" key="1">
    <citation type="submission" date="2021-12" db="EMBL/GenBank/DDBJ databases">
        <title>Siccirubricoccus leaddurans sp. nov., a high concentration Zn2+ tolerance bacterium.</title>
        <authorList>
            <person name="Cao Y."/>
        </authorList>
    </citation>
    <scope>NUCLEOTIDE SEQUENCE [LARGE SCALE GENOMIC DNA]</scope>
    <source>
        <strain evidence="2 3">KC 17139</strain>
    </source>
</reference>
<dbReference type="EMBL" id="JAFIRR010000024">
    <property type="protein sequence ID" value="MCO6415398.1"/>
    <property type="molecule type" value="Genomic_DNA"/>
</dbReference>
<dbReference type="InterPro" id="IPR037523">
    <property type="entry name" value="VOC_core"/>
</dbReference>
<dbReference type="InterPro" id="IPR029068">
    <property type="entry name" value="Glyas_Bleomycin-R_OHBP_Dase"/>
</dbReference>
<keyword evidence="3" id="KW-1185">Reference proteome</keyword>
<evidence type="ECO:0000313" key="3">
    <source>
        <dbReference type="Proteomes" id="UP001523392"/>
    </source>
</evidence>
<proteinExistence type="predicted"/>
<dbReference type="Gene3D" id="3.10.180.10">
    <property type="entry name" value="2,3-Dihydroxybiphenyl 1,2-Dioxygenase, domain 1"/>
    <property type="match status" value="2"/>
</dbReference>
<dbReference type="Proteomes" id="UP001523392">
    <property type="component" value="Unassembled WGS sequence"/>
</dbReference>
<dbReference type="SUPFAM" id="SSF54593">
    <property type="entry name" value="Glyoxalase/Bleomycin resistance protein/Dihydroxybiphenyl dioxygenase"/>
    <property type="match status" value="2"/>
</dbReference>
<dbReference type="PROSITE" id="PS51819">
    <property type="entry name" value="VOC"/>
    <property type="match status" value="2"/>
</dbReference>
<protein>
    <submittedName>
        <fullName evidence="2">VOC family protein</fullName>
    </submittedName>
</protein>
<gene>
    <name evidence="2" type="ORF">JYK14_04300</name>
</gene>
<dbReference type="PANTHER" id="PTHR33993:SF14">
    <property type="entry name" value="GB|AAF24581.1"/>
    <property type="match status" value="1"/>
</dbReference>
<dbReference type="Pfam" id="PF00903">
    <property type="entry name" value="Glyoxalase"/>
    <property type="match status" value="2"/>
</dbReference>
<dbReference type="PANTHER" id="PTHR33993">
    <property type="entry name" value="GLYOXALASE-RELATED"/>
    <property type="match status" value="1"/>
</dbReference>
<dbReference type="InterPro" id="IPR004360">
    <property type="entry name" value="Glyas_Fos-R_dOase_dom"/>
</dbReference>
<evidence type="ECO:0000259" key="1">
    <source>
        <dbReference type="PROSITE" id="PS51819"/>
    </source>
</evidence>
<dbReference type="InterPro" id="IPR052164">
    <property type="entry name" value="Anthracycline_SecMetBiosynth"/>
</dbReference>
<dbReference type="RefSeq" id="WP_252951998.1">
    <property type="nucleotide sequence ID" value="NZ_JAFIRR010000024.1"/>
</dbReference>
<comment type="caution">
    <text evidence="2">The sequence shown here is derived from an EMBL/GenBank/DDBJ whole genome shotgun (WGS) entry which is preliminary data.</text>
</comment>